<dbReference type="EMBL" id="JAVRQU010000015">
    <property type="protein sequence ID" value="KAK5694849.1"/>
    <property type="molecule type" value="Genomic_DNA"/>
</dbReference>
<evidence type="ECO:0000313" key="3">
    <source>
        <dbReference type="Proteomes" id="UP001310594"/>
    </source>
</evidence>
<evidence type="ECO:0000259" key="1">
    <source>
        <dbReference type="PROSITE" id="PS50181"/>
    </source>
</evidence>
<dbReference type="CDD" id="cd09917">
    <property type="entry name" value="F-box_SF"/>
    <property type="match status" value="1"/>
</dbReference>
<dbReference type="InterPro" id="IPR001810">
    <property type="entry name" value="F-box_dom"/>
</dbReference>
<proteinExistence type="predicted"/>
<dbReference type="Proteomes" id="UP001310594">
    <property type="component" value="Unassembled WGS sequence"/>
</dbReference>
<dbReference type="InterPro" id="IPR036047">
    <property type="entry name" value="F-box-like_dom_sf"/>
</dbReference>
<accession>A0AAN7ZZU5</accession>
<protein>
    <recommendedName>
        <fullName evidence="1">F-box domain-containing protein</fullName>
    </recommendedName>
</protein>
<dbReference type="SUPFAM" id="SSF81383">
    <property type="entry name" value="F-box domain"/>
    <property type="match status" value="1"/>
</dbReference>
<reference evidence="2" key="1">
    <citation type="submission" date="2023-08" db="EMBL/GenBank/DDBJ databases">
        <title>Black Yeasts Isolated from many extreme environments.</title>
        <authorList>
            <person name="Coleine C."/>
            <person name="Stajich J.E."/>
            <person name="Selbmann L."/>
        </authorList>
    </citation>
    <scope>NUCLEOTIDE SEQUENCE</scope>
    <source>
        <strain evidence="2">CCFEE 5810</strain>
    </source>
</reference>
<sequence>MPVELTSLPHEVNELVLEYLEPADILSLRLTSKHLATANFDWFQKWCMVRRIHLWTRHGLQSLIDITDPDRNLLQRLEHISFAVQTVRQPPVKRASSGASYNGSNALLHYNRLGRWKCWEQERVPDDETGLNGLMTIFNNIKLAQDKQRARRSITVRITARPIDPNLDQEQVATMLNPLGWPYGTRTLLDRIGHEMVAGHLADGNSEPVCDSLKPQAFQTLRDGNSVCWEALTSFNLTLSPPRVVRSARERAACLDGLAAFMRATKNLERLKIHEPLLLPASLDKFQQFRARDIWAGIQYALMPLRLKHIELRNTAAPERVYTMLLWYQRSSILSLKMVQTVQSEGTGWYGLFTALLEASNLEELELKSLSPGDDSIANIAKTGRGVIKEALQRAIANGV</sequence>
<dbReference type="AlphaFoldDB" id="A0AAN7ZZU5"/>
<name>A0AAN7ZZU5_9PEZI</name>
<organism evidence="2 3">
    <name type="scientific">Elasticomyces elasticus</name>
    <dbReference type="NCBI Taxonomy" id="574655"/>
    <lineage>
        <taxon>Eukaryota</taxon>
        <taxon>Fungi</taxon>
        <taxon>Dikarya</taxon>
        <taxon>Ascomycota</taxon>
        <taxon>Pezizomycotina</taxon>
        <taxon>Dothideomycetes</taxon>
        <taxon>Dothideomycetidae</taxon>
        <taxon>Mycosphaerellales</taxon>
        <taxon>Teratosphaeriaceae</taxon>
        <taxon>Elasticomyces</taxon>
    </lineage>
</organism>
<evidence type="ECO:0000313" key="2">
    <source>
        <dbReference type="EMBL" id="KAK5694849.1"/>
    </source>
</evidence>
<gene>
    <name evidence="2" type="ORF">LTR97_009440</name>
</gene>
<comment type="caution">
    <text evidence="2">The sequence shown here is derived from an EMBL/GenBank/DDBJ whole genome shotgun (WGS) entry which is preliminary data.</text>
</comment>
<dbReference type="PROSITE" id="PS50181">
    <property type="entry name" value="FBOX"/>
    <property type="match status" value="1"/>
</dbReference>
<feature type="domain" description="F-box" evidence="1">
    <location>
        <begin position="2"/>
        <end position="49"/>
    </location>
</feature>
<dbReference type="Pfam" id="PF00646">
    <property type="entry name" value="F-box"/>
    <property type="match status" value="1"/>
</dbReference>